<dbReference type="EMBL" id="JBCEWA010000003">
    <property type="protein sequence ID" value="MEL5987666.1"/>
    <property type="molecule type" value="Genomic_DNA"/>
</dbReference>
<keyword evidence="1 2" id="KW-0597">Phosphoprotein</keyword>
<proteinExistence type="predicted"/>
<sequence length="119" mass="13540">MKKILIVDDQAGIRLLLNEVFKKAGYETYLAANGLEAIRFLENIIMDCMLLDMRIPGANGIQILKHLQKLGQKMPIIMMTAYGEQDLLDQAKELGATHYFTKPFDIKELQNTVNNLLED</sequence>
<dbReference type="PANTHER" id="PTHR44591:SF3">
    <property type="entry name" value="RESPONSE REGULATORY DOMAIN-CONTAINING PROTEIN"/>
    <property type="match status" value="1"/>
</dbReference>
<dbReference type="InterPro" id="IPR050595">
    <property type="entry name" value="Bact_response_regulator"/>
</dbReference>
<evidence type="ECO:0000259" key="3">
    <source>
        <dbReference type="PROSITE" id="PS50110"/>
    </source>
</evidence>
<evidence type="ECO:0000256" key="1">
    <source>
        <dbReference type="ARBA" id="ARBA00022553"/>
    </source>
</evidence>
<dbReference type="Gene3D" id="3.40.50.2300">
    <property type="match status" value="1"/>
</dbReference>
<keyword evidence="5" id="KW-1185">Reference proteome</keyword>
<dbReference type="PROSITE" id="PS50110">
    <property type="entry name" value="RESPONSE_REGULATORY"/>
    <property type="match status" value="1"/>
</dbReference>
<evidence type="ECO:0000256" key="2">
    <source>
        <dbReference type="PROSITE-ProRule" id="PRU00169"/>
    </source>
</evidence>
<dbReference type="RefSeq" id="WP_068455947.1">
    <property type="nucleotide sequence ID" value="NZ_CP147847.1"/>
</dbReference>
<organism evidence="4 5">
    <name type="scientific">Kurthia gibsonii</name>
    <dbReference type="NCBI Taxonomy" id="33946"/>
    <lineage>
        <taxon>Bacteria</taxon>
        <taxon>Bacillati</taxon>
        <taxon>Bacillota</taxon>
        <taxon>Bacilli</taxon>
        <taxon>Bacillales</taxon>
        <taxon>Caryophanaceae</taxon>
        <taxon>Kurthia</taxon>
    </lineage>
</organism>
<dbReference type="PANTHER" id="PTHR44591">
    <property type="entry name" value="STRESS RESPONSE REGULATOR PROTEIN 1"/>
    <property type="match status" value="1"/>
</dbReference>
<evidence type="ECO:0000313" key="5">
    <source>
        <dbReference type="Proteomes" id="UP001398420"/>
    </source>
</evidence>
<dbReference type="Pfam" id="PF00072">
    <property type="entry name" value="Response_reg"/>
    <property type="match status" value="1"/>
</dbReference>
<dbReference type="InterPro" id="IPR011006">
    <property type="entry name" value="CheY-like_superfamily"/>
</dbReference>
<dbReference type="Proteomes" id="UP001398420">
    <property type="component" value="Unassembled WGS sequence"/>
</dbReference>
<comment type="caution">
    <text evidence="4">The sequence shown here is derived from an EMBL/GenBank/DDBJ whole genome shotgun (WGS) entry which is preliminary data.</text>
</comment>
<protein>
    <submittedName>
        <fullName evidence="4">Response regulator</fullName>
    </submittedName>
</protein>
<accession>A0ABU9LMR2</accession>
<evidence type="ECO:0000313" key="4">
    <source>
        <dbReference type="EMBL" id="MEL5987666.1"/>
    </source>
</evidence>
<name>A0ABU9LMR2_9BACL</name>
<feature type="modified residue" description="4-aspartylphosphate" evidence="2">
    <location>
        <position position="52"/>
    </location>
</feature>
<reference evidence="4 5" key="1">
    <citation type="submission" date="2024-04" db="EMBL/GenBank/DDBJ databases">
        <authorList>
            <person name="Wu Y.S."/>
            <person name="Zhang L."/>
        </authorList>
    </citation>
    <scope>NUCLEOTIDE SEQUENCE [LARGE SCALE GENOMIC DNA]</scope>
    <source>
        <strain evidence="4 5">KG-01</strain>
    </source>
</reference>
<dbReference type="SMART" id="SM00448">
    <property type="entry name" value="REC"/>
    <property type="match status" value="1"/>
</dbReference>
<dbReference type="SUPFAM" id="SSF52172">
    <property type="entry name" value="CheY-like"/>
    <property type="match status" value="1"/>
</dbReference>
<feature type="domain" description="Response regulatory" evidence="3">
    <location>
        <begin position="3"/>
        <end position="117"/>
    </location>
</feature>
<gene>
    <name evidence="4" type="ORF">AAF454_04490</name>
</gene>
<dbReference type="InterPro" id="IPR001789">
    <property type="entry name" value="Sig_transdc_resp-reg_receiver"/>
</dbReference>